<organism evidence="2 3">
    <name type="scientific">Batillaria attramentaria</name>
    <dbReference type="NCBI Taxonomy" id="370345"/>
    <lineage>
        <taxon>Eukaryota</taxon>
        <taxon>Metazoa</taxon>
        <taxon>Spiralia</taxon>
        <taxon>Lophotrochozoa</taxon>
        <taxon>Mollusca</taxon>
        <taxon>Gastropoda</taxon>
        <taxon>Caenogastropoda</taxon>
        <taxon>Sorbeoconcha</taxon>
        <taxon>Cerithioidea</taxon>
        <taxon>Batillariidae</taxon>
        <taxon>Batillaria</taxon>
    </lineage>
</organism>
<evidence type="ECO:0000256" key="1">
    <source>
        <dbReference type="SAM" id="MobiDB-lite"/>
    </source>
</evidence>
<feature type="compositionally biased region" description="Polar residues" evidence="1">
    <location>
        <begin position="12"/>
        <end position="23"/>
    </location>
</feature>
<sequence>MKKRPTSEKGVSHTSQSRSASQMRETDSLRLELGNPAGYAGVRISLPPDRVDFHLDTSVTQTPFLYPAFCYCLFMHLY</sequence>
<keyword evidence="3" id="KW-1185">Reference proteome</keyword>
<feature type="compositionally biased region" description="Basic and acidic residues" evidence="1">
    <location>
        <begin position="1"/>
        <end position="11"/>
    </location>
</feature>
<evidence type="ECO:0000313" key="3">
    <source>
        <dbReference type="Proteomes" id="UP001519460"/>
    </source>
</evidence>
<gene>
    <name evidence="2" type="ORF">BaRGS_00024080</name>
</gene>
<comment type="caution">
    <text evidence="2">The sequence shown here is derived from an EMBL/GenBank/DDBJ whole genome shotgun (WGS) entry which is preliminary data.</text>
</comment>
<name>A0ABD0KCJ0_9CAEN</name>
<accession>A0ABD0KCJ0</accession>
<protein>
    <submittedName>
        <fullName evidence="2">Uncharacterized protein</fullName>
    </submittedName>
</protein>
<dbReference type="Proteomes" id="UP001519460">
    <property type="component" value="Unassembled WGS sequence"/>
</dbReference>
<proteinExistence type="predicted"/>
<dbReference type="AlphaFoldDB" id="A0ABD0KCJ0"/>
<evidence type="ECO:0000313" key="2">
    <source>
        <dbReference type="EMBL" id="KAK7484672.1"/>
    </source>
</evidence>
<feature type="region of interest" description="Disordered" evidence="1">
    <location>
        <begin position="1"/>
        <end position="28"/>
    </location>
</feature>
<dbReference type="EMBL" id="JACVVK020000206">
    <property type="protein sequence ID" value="KAK7484672.1"/>
    <property type="molecule type" value="Genomic_DNA"/>
</dbReference>
<reference evidence="2 3" key="1">
    <citation type="journal article" date="2023" name="Sci. Data">
        <title>Genome assembly of the Korean intertidal mud-creeper Batillaria attramentaria.</title>
        <authorList>
            <person name="Patra A.K."/>
            <person name="Ho P.T."/>
            <person name="Jun S."/>
            <person name="Lee S.J."/>
            <person name="Kim Y."/>
            <person name="Won Y.J."/>
        </authorList>
    </citation>
    <scope>NUCLEOTIDE SEQUENCE [LARGE SCALE GENOMIC DNA]</scope>
    <source>
        <strain evidence="2">Wonlab-2016</strain>
    </source>
</reference>